<sequence>MKRTKFKIFLNQIQDISPFHSLIFS</sequence>
<dbReference type="AlphaFoldDB" id="A0A2P2KQ47"/>
<reference evidence="1" key="1">
    <citation type="submission" date="2018-02" db="EMBL/GenBank/DDBJ databases">
        <title>Rhizophora mucronata_Transcriptome.</title>
        <authorList>
            <person name="Meera S.P."/>
            <person name="Sreeshan A."/>
            <person name="Augustine A."/>
        </authorList>
    </citation>
    <scope>NUCLEOTIDE SEQUENCE</scope>
    <source>
        <tissue evidence="1">Leaf</tissue>
    </source>
</reference>
<accession>A0A2P2KQ47</accession>
<dbReference type="EMBL" id="GGEC01027352">
    <property type="protein sequence ID" value="MBX07836.1"/>
    <property type="molecule type" value="Transcribed_RNA"/>
</dbReference>
<evidence type="ECO:0000313" key="1">
    <source>
        <dbReference type="EMBL" id="MBX07836.1"/>
    </source>
</evidence>
<organism evidence="1">
    <name type="scientific">Rhizophora mucronata</name>
    <name type="common">Asiatic mangrove</name>
    <dbReference type="NCBI Taxonomy" id="61149"/>
    <lineage>
        <taxon>Eukaryota</taxon>
        <taxon>Viridiplantae</taxon>
        <taxon>Streptophyta</taxon>
        <taxon>Embryophyta</taxon>
        <taxon>Tracheophyta</taxon>
        <taxon>Spermatophyta</taxon>
        <taxon>Magnoliopsida</taxon>
        <taxon>eudicotyledons</taxon>
        <taxon>Gunneridae</taxon>
        <taxon>Pentapetalae</taxon>
        <taxon>rosids</taxon>
        <taxon>fabids</taxon>
        <taxon>Malpighiales</taxon>
        <taxon>Rhizophoraceae</taxon>
        <taxon>Rhizophora</taxon>
    </lineage>
</organism>
<proteinExistence type="predicted"/>
<name>A0A2P2KQ47_RHIMU</name>
<protein>
    <submittedName>
        <fullName evidence="1">Uncharacterized protein</fullName>
    </submittedName>
</protein>